<dbReference type="InterPro" id="IPR017853">
    <property type="entry name" value="GH"/>
</dbReference>
<feature type="domain" description="Tip attachment protein J" evidence="2">
    <location>
        <begin position="778"/>
        <end position="939"/>
    </location>
</feature>
<accession>Q07QB6</accession>
<evidence type="ECO:0000259" key="2">
    <source>
        <dbReference type="Pfam" id="PF13550"/>
    </source>
</evidence>
<dbReference type="Pfam" id="PF13550">
    <property type="entry name" value="Phage-tail_3"/>
    <property type="match status" value="1"/>
</dbReference>
<dbReference type="KEGG" id="rpe:RPE_1924"/>
<dbReference type="Pfam" id="PF23666">
    <property type="entry name" value="Rcc01698_C"/>
    <property type="match status" value="1"/>
</dbReference>
<dbReference type="STRING" id="316055.RPE_1924"/>
<sequence length="1284" mass="136292">MAALVLSIAGGAAGALFGSVGAFAGRIAGAVVGNMIDQSLFGSSKRNVEGPRLADLDVMASTEGAPIPRVYGRARLAGQVIWATQLEEVVSTETSSSGGGKSMGGPTATTTTTTYSYFANLAVGLCEGEIGRVGRIWADGKPLDLSTVNIRVHRGSEWQGPDDLIVAREGAANAPAYRGLAYVVFERLPLKDFANRIPQLSFEIVRPIGALERMTRAVTLIPGTTEFGYEPSTVVQYAGYGTSSPENRHVAHAVSDVEAALDELQGLCPNLTRVALVVAWFGTDLRAGQCSVRPGVEIASKTTRPSAWSVQGVSRGAAYQVSQVGGRPAYGGTPSDDSVVHLIRELKARGLKVTFYPFVMMDIPAGNGLSDPWSGAGSQPPYPWRGRITCDPAPGRPGSPQGTATAAAQVENFFSGGVWNYRRMVLHYANLVAQAGGVDAFLIGSELKALTRVRSGAGVYPAVQALVSLAAEVKAIVGGGTVVTYGADWTEYGSDVVTTDASEVRFPLDALWGSPAIDSIGIDYYAPLADWRDGGGHLDAALATSTYDRPYLAGNVRAGEGFDWYYADEASRAAQTRRTISDGLGKPWTFRVKDLWNWWANPHHERVGGAELPSTTAWVPMSKPIWITEVGCPAVDKGANQPSVFPDPKSSENFAPYFSSGERDDLMQRRYLEAILASFDPAFGAPAANNPVSPYYGGRMIDPTAIHLWSWDARPYPVFPAADEVWSDAANWQAGHWLTGRFGGAPLDALVGTLLSDAGVSGVDSSALREACDGYVVDRPMTPRAMIEPLAMAYAFDATAADGTLRFVQRGGLPLVELGEDDLVLPDKGAATRLTRAQETELPRELSIGFSEALADFRRAAVRSRRLVGGANRMLRSDIAVISSTEALTRRAEIMLQDLWAGRDTAQFALGRDRLGLGAGDVVALTLDSRRRLFEITELIDTEQRQVKARSIDPDVFAAPLPVARRFTPAIPAALGPAQVLALDLPTLDATQPPTLTRLAVFANPWPGSMTIWTSPDGASFAPAAVAAAPCVIGATLDPLPAGQLALWDRANAFRVRIAGGSLASLSDARVLDGGNAAALRTPAGWEVLQFARAELVDGNTYLLSRLLRGQLGSEPAMAALLPAGAAFVLLDRNLVPLARGRDAIGRPIRVRAAASTRSHDDAMAAALTVTPDATALRPLAPAHLEARRASDGVHISWIRRGRIDADSWSGEVPLGEDSEAYTLEILSGATVLRRIACATPQALYPAADEIADFGAPQPSLRLRVAQLSATVGAGFASERVLTP</sequence>
<dbReference type="SUPFAM" id="SSF51445">
    <property type="entry name" value="(Trans)glycosidases"/>
    <property type="match status" value="1"/>
</dbReference>
<dbReference type="Pfam" id="PF13547">
    <property type="entry name" value="GTA_TIM"/>
    <property type="match status" value="1"/>
</dbReference>
<dbReference type="CDD" id="cd19607">
    <property type="entry name" value="GTA_TIM-barrel-like"/>
    <property type="match status" value="1"/>
</dbReference>
<dbReference type="InterPro" id="IPR032876">
    <property type="entry name" value="J_dom"/>
</dbReference>
<gene>
    <name evidence="4" type="ordered locus">RPE_1924</name>
</gene>
<evidence type="ECO:0000259" key="1">
    <source>
        <dbReference type="Pfam" id="PF13547"/>
    </source>
</evidence>
<reference evidence="4" key="1">
    <citation type="submission" date="2006-09" db="EMBL/GenBank/DDBJ databases">
        <title>Complete sequence of Rhodopseudomonas palustris BisA53.</title>
        <authorList>
            <consortium name="US DOE Joint Genome Institute"/>
            <person name="Copeland A."/>
            <person name="Lucas S."/>
            <person name="Lapidus A."/>
            <person name="Barry K."/>
            <person name="Detter J.C."/>
            <person name="Glavina del Rio T."/>
            <person name="Hammon N."/>
            <person name="Israni S."/>
            <person name="Dalin E."/>
            <person name="Tice H."/>
            <person name="Pitluck S."/>
            <person name="Chain P."/>
            <person name="Malfatti S."/>
            <person name="Shin M."/>
            <person name="Vergez L."/>
            <person name="Schmutz J."/>
            <person name="Larimer F."/>
            <person name="Land M."/>
            <person name="Hauser L."/>
            <person name="Pelletier D.A."/>
            <person name="Kyrpides N."/>
            <person name="Kim E."/>
            <person name="Harwood C.S."/>
            <person name="Oda Y."/>
            <person name="Richardson P."/>
        </authorList>
    </citation>
    <scope>NUCLEOTIDE SEQUENCE [LARGE SCALE GENOMIC DNA]</scope>
    <source>
        <strain evidence="4">BisA53</strain>
    </source>
</reference>
<name>Q07QB6_RHOP5</name>
<organism evidence="4">
    <name type="scientific">Rhodopseudomonas palustris (strain BisA53)</name>
    <dbReference type="NCBI Taxonomy" id="316055"/>
    <lineage>
        <taxon>Bacteria</taxon>
        <taxon>Pseudomonadati</taxon>
        <taxon>Pseudomonadota</taxon>
        <taxon>Alphaproteobacteria</taxon>
        <taxon>Hyphomicrobiales</taxon>
        <taxon>Nitrobacteraceae</taxon>
        <taxon>Rhodopseudomonas</taxon>
    </lineage>
</organism>
<dbReference type="eggNOG" id="COG3391">
    <property type="taxonomic scope" value="Bacteria"/>
</dbReference>
<evidence type="ECO:0000313" key="4">
    <source>
        <dbReference type="EMBL" id="ABJ05868.1"/>
    </source>
</evidence>
<dbReference type="HOGENOM" id="CLU_007148_0_0_5"/>
<proteinExistence type="predicted"/>
<dbReference type="EMBL" id="CP000463">
    <property type="protein sequence ID" value="ABJ05868.1"/>
    <property type="molecule type" value="Genomic_DNA"/>
</dbReference>
<protein>
    <submittedName>
        <fullName evidence="4">Gene transfer agent (GTA) orfg15</fullName>
    </submittedName>
</protein>
<dbReference type="OrthoDB" id="8445115at2"/>
<evidence type="ECO:0000259" key="3">
    <source>
        <dbReference type="Pfam" id="PF23666"/>
    </source>
</evidence>
<feature type="domain" description="Rcc01698-like C-terminal" evidence="3">
    <location>
        <begin position="1032"/>
        <end position="1129"/>
    </location>
</feature>
<dbReference type="InterPro" id="IPR056490">
    <property type="entry name" value="Rcc01698_C"/>
</dbReference>
<feature type="domain" description="GTA TIM-barrel-like" evidence="1">
    <location>
        <begin position="419"/>
        <end position="720"/>
    </location>
</feature>
<dbReference type="Gene3D" id="3.20.20.80">
    <property type="entry name" value="Glycosidases"/>
    <property type="match status" value="1"/>
</dbReference>
<dbReference type="InterPro" id="IPR025195">
    <property type="entry name" value="GTA_TIM_dom"/>
</dbReference>